<dbReference type="NCBIfam" id="TIGR00711">
    <property type="entry name" value="efflux_EmrB"/>
    <property type="match status" value="1"/>
</dbReference>
<keyword evidence="6 8" id="KW-1133">Transmembrane helix</keyword>
<organism evidence="10 11">
    <name type="scientific">Sphingomonas metalli</name>
    <dbReference type="NCBI Taxonomy" id="1779358"/>
    <lineage>
        <taxon>Bacteria</taxon>
        <taxon>Pseudomonadati</taxon>
        <taxon>Pseudomonadota</taxon>
        <taxon>Alphaproteobacteria</taxon>
        <taxon>Sphingomonadales</taxon>
        <taxon>Sphingomonadaceae</taxon>
        <taxon>Sphingomonas</taxon>
    </lineage>
</organism>
<dbReference type="Gene3D" id="1.20.1250.20">
    <property type="entry name" value="MFS general substrate transporter like domains"/>
    <property type="match status" value="1"/>
</dbReference>
<evidence type="ECO:0000313" key="10">
    <source>
        <dbReference type="EMBL" id="GGB29164.1"/>
    </source>
</evidence>
<feature type="transmembrane region" description="Helical" evidence="8">
    <location>
        <begin position="12"/>
        <end position="36"/>
    </location>
</feature>
<comment type="subcellular location">
    <subcellularLocation>
        <location evidence="1">Cell membrane</location>
        <topology evidence="1">Multi-pass membrane protein</topology>
    </subcellularLocation>
</comment>
<evidence type="ECO:0000256" key="8">
    <source>
        <dbReference type="SAM" id="Phobius"/>
    </source>
</evidence>
<dbReference type="Pfam" id="PF07690">
    <property type="entry name" value="MFS_1"/>
    <property type="match status" value="1"/>
</dbReference>
<keyword evidence="11" id="KW-1185">Reference proteome</keyword>
<feature type="transmembrane region" description="Helical" evidence="8">
    <location>
        <begin position="143"/>
        <end position="164"/>
    </location>
</feature>
<keyword evidence="5 8" id="KW-0812">Transmembrane</keyword>
<evidence type="ECO:0000256" key="2">
    <source>
        <dbReference type="ARBA" id="ARBA00008537"/>
    </source>
</evidence>
<dbReference type="PANTHER" id="PTHR42718:SF9">
    <property type="entry name" value="MAJOR FACILITATOR SUPERFAMILY MULTIDRUG TRANSPORTER MFSC"/>
    <property type="match status" value="1"/>
</dbReference>
<feature type="transmembrane region" description="Helical" evidence="8">
    <location>
        <begin position="275"/>
        <end position="298"/>
    </location>
</feature>
<reference evidence="10" key="2">
    <citation type="submission" date="2020-09" db="EMBL/GenBank/DDBJ databases">
        <authorList>
            <person name="Sun Q."/>
            <person name="Zhou Y."/>
        </authorList>
    </citation>
    <scope>NUCLEOTIDE SEQUENCE</scope>
    <source>
        <strain evidence="10">CGMCC 1.15330</strain>
    </source>
</reference>
<evidence type="ECO:0000313" key="11">
    <source>
        <dbReference type="Proteomes" id="UP000623067"/>
    </source>
</evidence>
<evidence type="ECO:0000256" key="6">
    <source>
        <dbReference type="ARBA" id="ARBA00022989"/>
    </source>
</evidence>
<dbReference type="InterPro" id="IPR011701">
    <property type="entry name" value="MFS"/>
</dbReference>
<feature type="transmembrane region" description="Helical" evidence="8">
    <location>
        <begin position="375"/>
        <end position="393"/>
    </location>
</feature>
<feature type="transmembrane region" description="Helical" evidence="8">
    <location>
        <begin position="338"/>
        <end position="355"/>
    </location>
</feature>
<feature type="transmembrane region" description="Helical" evidence="8">
    <location>
        <begin position="170"/>
        <end position="192"/>
    </location>
</feature>
<evidence type="ECO:0000256" key="3">
    <source>
        <dbReference type="ARBA" id="ARBA00022448"/>
    </source>
</evidence>
<dbReference type="InterPro" id="IPR004638">
    <property type="entry name" value="EmrB-like"/>
</dbReference>
<dbReference type="Gene3D" id="1.20.1720.10">
    <property type="entry name" value="Multidrug resistance protein D"/>
    <property type="match status" value="1"/>
</dbReference>
<evidence type="ECO:0000256" key="5">
    <source>
        <dbReference type="ARBA" id="ARBA00022692"/>
    </source>
</evidence>
<feature type="transmembrane region" description="Helical" evidence="8">
    <location>
        <begin position="113"/>
        <end position="131"/>
    </location>
</feature>
<gene>
    <name evidence="10" type="primary">emrB</name>
    <name evidence="10" type="ORF">GCM10011380_18310</name>
</gene>
<keyword evidence="4" id="KW-1003">Cell membrane</keyword>
<dbReference type="PANTHER" id="PTHR42718">
    <property type="entry name" value="MAJOR FACILITATOR SUPERFAMILY MULTIDRUG TRANSPORTER MFSC"/>
    <property type="match status" value="1"/>
</dbReference>
<comment type="caution">
    <text evidence="10">The sequence shown here is derived from an EMBL/GenBank/DDBJ whole genome shotgun (WGS) entry which is preliminary data.</text>
</comment>
<dbReference type="GO" id="GO:0005886">
    <property type="term" value="C:plasma membrane"/>
    <property type="evidence" value="ECO:0007669"/>
    <property type="project" value="UniProtKB-SubCell"/>
</dbReference>
<dbReference type="Proteomes" id="UP000623067">
    <property type="component" value="Unassembled WGS sequence"/>
</dbReference>
<feature type="domain" description="Major facilitator superfamily (MFS) profile" evidence="9">
    <location>
        <begin position="18"/>
        <end position="500"/>
    </location>
</feature>
<evidence type="ECO:0000259" key="9">
    <source>
        <dbReference type="PROSITE" id="PS50850"/>
    </source>
</evidence>
<protein>
    <submittedName>
        <fullName evidence="10">MFS transporter</fullName>
    </submittedName>
</protein>
<feature type="transmembrane region" description="Helical" evidence="8">
    <location>
        <begin position="84"/>
        <end position="107"/>
    </location>
</feature>
<keyword evidence="7 8" id="KW-0472">Membrane</keyword>
<feature type="transmembrane region" description="Helical" evidence="8">
    <location>
        <begin position="56"/>
        <end position="77"/>
    </location>
</feature>
<evidence type="ECO:0000256" key="7">
    <source>
        <dbReference type="ARBA" id="ARBA00023136"/>
    </source>
</evidence>
<dbReference type="InterPro" id="IPR036259">
    <property type="entry name" value="MFS_trans_sf"/>
</dbReference>
<dbReference type="AlphaFoldDB" id="A0A916WTT9"/>
<proteinExistence type="inferred from homology"/>
<feature type="transmembrane region" description="Helical" evidence="8">
    <location>
        <begin position="310"/>
        <end position="331"/>
    </location>
</feature>
<dbReference type="SUPFAM" id="SSF103473">
    <property type="entry name" value="MFS general substrate transporter"/>
    <property type="match status" value="1"/>
</dbReference>
<sequence length="508" mass="54122">MAGADDFPPITGARLIVAGLVLALTNFMVVLDTTIANVSVPHIAGSLGISSSQGTWIITSYAVAEAICVPLTGWLAGRFGAVRTFTWGVIGFGAFSILCGLSVSLPMLVVCRIGQGLCGGPLMPLTQTLLLRIFPKEQHGQAMGLWAMTTVVAPILGPILGGTISDSWSWHWIFFINIPVAIVCTIGAGRLLRQVETKVQAMGIDLIGLMLLVLWIGALQIMLDIGREHDWFADATIVWLAIVAAIGCAVFVAWELTDRRPVVDLRVFRHRGFTVAVLALAFTYGTFFASAVLIPQWLQATMGYTATNAGYVTAFSGVGAVIMAPVVARLVNRVDPRGLVCFGIAWLGFTALLRVHWTSGSDFWTLAIPQMLQGIGMPFFFIPVTTIALGAVAPGETASAAGVMSFLRTMAGAIGTAISTTDFANQTTVARSEIVARMHTDATATALQNNGFSLEQVRLAVERTVNQESAALAINHVFLVSAIIFALSAMLIWAARRPRRPVEAGAAH</sequence>
<dbReference type="GO" id="GO:0022857">
    <property type="term" value="F:transmembrane transporter activity"/>
    <property type="evidence" value="ECO:0007669"/>
    <property type="project" value="InterPro"/>
</dbReference>
<comment type="similarity">
    <text evidence="2">Belongs to the major facilitator superfamily. EmrB family.</text>
</comment>
<evidence type="ECO:0000256" key="1">
    <source>
        <dbReference type="ARBA" id="ARBA00004651"/>
    </source>
</evidence>
<keyword evidence="3" id="KW-0813">Transport</keyword>
<accession>A0A916WTT9</accession>
<dbReference type="EMBL" id="BMIH01000002">
    <property type="protein sequence ID" value="GGB29164.1"/>
    <property type="molecule type" value="Genomic_DNA"/>
</dbReference>
<feature type="transmembrane region" description="Helical" evidence="8">
    <location>
        <begin position="235"/>
        <end position="254"/>
    </location>
</feature>
<dbReference type="PROSITE" id="PS50850">
    <property type="entry name" value="MFS"/>
    <property type="match status" value="1"/>
</dbReference>
<dbReference type="CDD" id="cd17503">
    <property type="entry name" value="MFS_LmrB_MDR_like"/>
    <property type="match status" value="1"/>
</dbReference>
<feature type="transmembrane region" description="Helical" evidence="8">
    <location>
        <begin position="204"/>
        <end position="223"/>
    </location>
</feature>
<reference evidence="10" key="1">
    <citation type="journal article" date="2014" name="Int. J. Syst. Evol. Microbiol.">
        <title>Complete genome sequence of Corynebacterium casei LMG S-19264T (=DSM 44701T), isolated from a smear-ripened cheese.</title>
        <authorList>
            <consortium name="US DOE Joint Genome Institute (JGI-PGF)"/>
            <person name="Walter F."/>
            <person name="Albersmeier A."/>
            <person name="Kalinowski J."/>
            <person name="Ruckert C."/>
        </authorList>
    </citation>
    <scope>NUCLEOTIDE SEQUENCE</scope>
    <source>
        <strain evidence="10">CGMCC 1.15330</strain>
    </source>
</reference>
<feature type="transmembrane region" description="Helical" evidence="8">
    <location>
        <begin position="473"/>
        <end position="494"/>
    </location>
</feature>
<name>A0A916WTT9_9SPHN</name>
<evidence type="ECO:0000256" key="4">
    <source>
        <dbReference type="ARBA" id="ARBA00022475"/>
    </source>
</evidence>
<dbReference type="RefSeq" id="WP_188658458.1">
    <property type="nucleotide sequence ID" value="NZ_BMIH01000002.1"/>
</dbReference>
<dbReference type="InterPro" id="IPR020846">
    <property type="entry name" value="MFS_dom"/>
</dbReference>